<dbReference type="RefSeq" id="WP_193951639.1">
    <property type="nucleotide sequence ID" value="NZ_JADEYS010000002.1"/>
</dbReference>
<evidence type="ECO:0000313" key="3">
    <source>
        <dbReference type="Proteomes" id="UP000640333"/>
    </source>
</evidence>
<sequence>MDTQLQSNRLVRENGQFSGTGGVSEQNQHQGFIPAFMDKLSGDIVLSRFRNGMLAPIHTLDGLPECWVTARDVSGHVTEIKSSVISGFFRLGRFFTREEAAALVRI</sequence>
<feature type="region of interest" description="Disordered" evidence="1">
    <location>
        <begin position="1"/>
        <end position="27"/>
    </location>
</feature>
<gene>
    <name evidence="2" type="ORF">IOQ59_02270</name>
</gene>
<protein>
    <submittedName>
        <fullName evidence="2">Uncharacterized protein</fullName>
    </submittedName>
</protein>
<evidence type="ECO:0000313" key="2">
    <source>
        <dbReference type="EMBL" id="MBE9396080.1"/>
    </source>
</evidence>
<organism evidence="2 3">
    <name type="scientific">Pontibacterium sinense</name>
    <dbReference type="NCBI Taxonomy" id="2781979"/>
    <lineage>
        <taxon>Bacteria</taxon>
        <taxon>Pseudomonadati</taxon>
        <taxon>Pseudomonadota</taxon>
        <taxon>Gammaproteobacteria</taxon>
        <taxon>Oceanospirillales</taxon>
        <taxon>Oceanospirillaceae</taxon>
        <taxon>Pontibacterium</taxon>
    </lineage>
</organism>
<proteinExistence type="predicted"/>
<reference evidence="2" key="1">
    <citation type="submission" date="2020-10" db="EMBL/GenBank/DDBJ databases">
        <title>Bacterium isolated from coastal waters sediment.</title>
        <authorList>
            <person name="Chen R.-J."/>
            <person name="Lu D.-C."/>
            <person name="Zhu K.-L."/>
            <person name="Du Z.-J."/>
        </authorList>
    </citation>
    <scope>NUCLEOTIDE SEQUENCE</scope>
    <source>
        <strain evidence="2">N1Y112</strain>
    </source>
</reference>
<evidence type="ECO:0000256" key="1">
    <source>
        <dbReference type="SAM" id="MobiDB-lite"/>
    </source>
</evidence>
<name>A0A8J7K4V4_9GAMM</name>
<comment type="caution">
    <text evidence="2">The sequence shown here is derived from an EMBL/GenBank/DDBJ whole genome shotgun (WGS) entry which is preliminary data.</text>
</comment>
<dbReference type="Proteomes" id="UP000640333">
    <property type="component" value="Unassembled WGS sequence"/>
</dbReference>
<accession>A0A8J7K4V4</accession>
<dbReference type="EMBL" id="JADEYS010000002">
    <property type="protein sequence ID" value="MBE9396080.1"/>
    <property type="molecule type" value="Genomic_DNA"/>
</dbReference>
<keyword evidence="3" id="KW-1185">Reference proteome</keyword>
<dbReference type="AlphaFoldDB" id="A0A8J7K4V4"/>